<evidence type="ECO:0000256" key="2">
    <source>
        <dbReference type="ARBA" id="ARBA00022617"/>
    </source>
</evidence>
<keyword evidence="3 6" id="KW-0479">Metal-binding</keyword>
<dbReference type="PIRSF" id="PIRSF000027">
    <property type="entry name" value="Cytc_c_prime"/>
    <property type="match status" value="1"/>
</dbReference>
<dbReference type="InterPro" id="IPR010980">
    <property type="entry name" value="Cyt_c/b562"/>
</dbReference>
<dbReference type="OrthoDB" id="9811729at2"/>
<evidence type="ECO:0000313" key="10">
    <source>
        <dbReference type="Proteomes" id="UP000078543"/>
    </source>
</evidence>
<evidence type="ECO:0000256" key="1">
    <source>
        <dbReference type="ARBA" id="ARBA00022448"/>
    </source>
</evidence>
<evidence type="ECO:0000256" key="3">
    <source>
        <dbReference type="ARBA" id="ARBA00022723"/>
    </source>
</evidence>
<dbReference type="GO" id="GO:0009055">
    <property type="term" value="F:electron transfer activity"/>
    <property type="evidence" value="ECO:0007669"/>
    <property type="project" value="InterPro"/>
</dbReference>
<organism evidence="9 10">
    <name type="scientific">Magnetospirillum moscoviense</name>
    <dbReference type="NCBI Taxonomy" id="1437059"/>
    <lineage>
        <taxon>Bacteria</taxon>
        <taxon>Pseudomonadati</taxon>
        <taxon>Pseudomonadota</taxon>
        <taxon>Alphaproteobacteria</taxon>
        <taxon>Rhodospirillales</taxon>
        <taxon>Rhodospirillaceae</taxon>
        <taxon>Magnetospirillum</taxon>
    </lineage>
</organism>
<proteinExistence type="predicted"/>
<feature type="binding site" description="covalent" evidence="7">
    <location>
        <position position="142"/>
    </location>
    <ligand>
        <name>heme c</name>
        <dbReference type="ChEBI" id="CHEBI:61717"/>
    </ligand>
</feature>
<evidence type="ECO:0000256" key="7">
    <source>
        <dbReference type="PIRSR" id="PIRSR000027-2"/>
    </source>
</evidence>
<evidence type="ECO:0008006" key="11">
    <source>
        <dbReference type="Google" id="ProtNLM"/>
    </source>
</evidence>
<dbReference type="STRING" id="1437059.A6A05_15120"/>
<comment type="PTM">
    <text evidence="7">Binds 1 heme group per subunit.</text>
</comment>
<keyword evidence="8" id="KW-0732">Signal</keyword>
<evidence type="ECO:0000313" key="9">
    <source>
        <dbReference type="EMBL" id="OAN48543.1"/>
    </source>
</evidence>
<feature type="chain" id="PRO_5008091977" description="Cytochrome C" evidence="8">
    <location>
        <begin position="25"/>
        <end position="149"/>
    </location>
</feature>
<protein>
    <recommendedName>
        <fullName evidence="11">Cytochrome C</fullName>
    </recommendedName>
</protein>
<dbReference type="Proteomes" id="UP000078543">
    <property type="component" value="Unassembled WGS sequence"/>
</dbReference>
<evidence type="ECO:0000256" key="5">
    <source>
        <dbReference type="ARBA" id="ARBA00023004"/>
    </source>
</evidence>
<keyword evidence="2 7" id="KW-0349">Heme</keyword>
<dbReference type="SUPFAM" id="SSF47175">
    <property type="entry name" value="Cytochromes"/>
    <property type="match status" value="1"/>
</dbReference>
<accession>A0A178MJ14</accession>
<reference evidence="9 10" key="1">
    <citation type="submission" date="2016-04" db="EMBL/GenBank/DDBJ databases">
        <title>Draft genome sequence of freshwater magnetotactic bacteria Magnetospirillum marisnigri SP-1 and Magnetospirillum moscoviense BB-1.</title>
        <authorList>
            <person name="Koziaeva V."/>
            <person name="Dziuba M.V."/>
            <person name="Ivanov T.M."/>
            <person name="Kuznetsov B."/>
            <person name="Grouzdev D.S."/>
        </authorList>
    </citation>
    <scope>NUCLEOTIDE SEQUENCE [LARGE SCALE GENOMIC DNA]</scope>
    <source>
        <strain evidence="9 10">BB-1</strain>
    </source>
</reference>
<evidence type="ECO:0000256" key="6">
    <source>
        <dbReference type="PIRSR" id="PIRSR000027-1"/>
    </source>
</evidence>
<dbReference type="GO" id="GO:0042597">
    <property type="term" value="C:periplasmic space"/>
    <property type="evidence" value="ECO:0007669"/>
    <property type="project" value="InterPro"/>
</dbReference>
<feature type="binding site" description="axial binding residue" evidence="6">
    <location>
        <position position="143"/>
    </location>
    <ligand>
        <name>heme c</name>
        <dbReference type="ChEBI" id="CHEBI:61717"/>
    </ligand>
    <ligandPart>
        <name>Fe</name>
        <dbReference type="ChEBI" id="CHEBI:18248"/>
    </ligandPart>
</feature>
<feature type="signal peptide" evidence="8">
    <location>
        <begin position="1"/>
        <end position="24"/>
    </location>
</feature>
<dbReference type="InterPro" id="IPR012127">
    <property type="entry name" value="Cyt_c_prime"/>
</dbReference>
<dbReference type="PROSITE" id="PS51009">
    <property type="entry name" value="CYTCII"/>
    <property type="match status" value="1"/>
</dbReference>
<dbReference type="PRINTS" id="PR00608">
    <property type="entry name" value="CYTCHROMECII"/>
</dbReference>
<keyword evidence="5 6" id="KW-0408">Iron</keyword>
<keyword evidence="1" id="KW-0813">Transport</keyword>
<keyword evidence="4" id="KW-0249">Electron transport</keyword>
<comment type="caution">
    <text evidence="9">The sequence shown here is derived from an EMBL/GenBank/DDBJ whole genome shotgun (WGS) entry which is preliminary data.</text>
</comment>
<dbReference type="GO" id="GO:0020037">
    <property type="term" value="F:heme binding"/>
    <property type="evidence" value="ECO:0007669"/>
    <property type="project" value="InterPro"/>
</dbReference>
<dbReference type="Gene3D" id="1.20.120.10">
    <property type="entry name" value="Cytochrome c/b562"/>
    <property type="match status" value="1"/>
</dbReference>
<feature type="binding site" description="covalent" evidence="7">
    <location>
        <position position="139"/>
    </location>
    <ligand>
        <name>heme c</name>
        <dbReference type="ChEBI" id="CHEBI:61717"/>
    </ligand>
</feature>
<gene>
    <name evidence="9" type="ORF">A6A05_15120</name>
</gene>
<dbReference type="RefSeq" id="WP_068502810.1">
    <property type="nucleotide sequence ID" value="NZ_LWQU01000160.1"/>
</dbReference>
<dbReference type="InterPro" id="IPR002321">
    <property type="entry name" value="Cyt_c_II"/>
</dbReference>
<dbReference type="EMBL" id="LWQU01000160">
    <property type="protein sequence ID" value="OAN48543.1"/>
    <property type="molecule type" value="Genomic_DNA"/>
</dbReference>
<dbReference type="GO" id="GO:0005506">
    <property type="term" value="F:iron ion binding"/>
    <property type="evidence" value="ECO:0007669"/>
    <property type="project" value="InterPro"/>
</dbReference>
<dbReference type="Pfam" id="PF01322">
    <property type="entry name" value="Cytochrom_C_2"/>
    <property type="match status" value="1"/>
</dbReference>
<dbReference type="AlphaFoldDB" id="A0A178MJ14"/>
<dbReference type="InterPro" id="IPR015984">
    <property type="entry name" value="Cyt_c_prime_subgr"/>
</dbReference>
<name>A0A178MJ14_9PROT</name>
<evidence type="ECO:0000256" key="8">
    <source>
        <dbReference type="SAM" id="SignalP"/>
    </source>
</evidence>
<dbReference type="GO" id="GO:0022900">
    <property type="term" value="P:electron transport chain"/>
    <property type="evidence" value="ECO:0007669"/>
    <property type="project" value="InterPro"/>
</dbReference>
<sequence>MLKKVVLSLSLAASSALFAPAAMADETNPVIVHRQAIYKVASGHMGGLKSILALKDGPKENLSYHADSLVAAFQHLGKAFPEGSDKGETKAKANIWTDRAKFDEAGKKAYAAALAMAEAAKTGDQAASLGAFKTLGGTCKACHDDFKKD</sequence>
<evidence type="ECO:0000256" key="4">
    <source>
        <dbReference type="ARBA" id="ARBA00022982"/>
    </source>
</evidence>
<keyword evidence="10" id="KW-1185">Reference proteome</keyword>